<dbReference type="OrthoDB" id="10386357at2759"/>
<comment type="caution">
    <text evidence="1">The sequence shown here is derived from an EMBL/GenBank/DDBJ whole genome shotgun (WGS) entry which is preliminary data.</text>
</comment>
<dbReference type="EMBL" id="JAESVG020000007">
    <property type="protein sequence ID" value="KAG8625873.1"/>
    <property type="molecule type" value="Genomic_DNA"/>
</dbReference>
<protein>
    <submittedName>
        <fullName evidence="1">Uncharacterized protein</fullName>
    </submittedName>
</protein>
<dbReference type="Proteomes" id="UP000809789">
    <property type="component" value="Unassembled WGS sequence"/>
</dbReference>
<gene>
    <name evidence="1" type="ORF">KVT40_006274</name>
</gene>
<accession>A0A8K0PG12</accession>
<evidence type="ECO:0000313" key="2">
    <source>
        <dbReference type="Proteomes" id="UP000809789"/>
    </source>
</evidence>
<keyword evidence="2" id="KW-1185">Reference proteome</keyword>
<reference evidence="1" key="1">
    <citation type="submission" date="2021-07" db="EMBL/GenBank/DDBJ databases">
        <title>Elsinoe batatas strain:CRI-CJ2 Genome sequencing and assembly.</title>
        <authorList>
            <person name="Huang L."/>
        </authorList>
    </citation>
    <scope>NUCLEOTIDE SEQUENCE</scope>
    <source>
        <strain evidence="1">CRI-CJ2</strain>
    </source>
</reference>
<proteinExistence type="predicted"/>
<sequence>MSNSRGYNLILWHGGPGLCFPAGFGGQSAFGYARVGTHEDTNTIADEAARCYGWICRSPLPSIRLNPGIRPCSSLTEGFGPGDCPQCVCLGQRRRPSPCLSSTQVIKPEWAPTRQRRRGPTHAHQVPAGISSSWRASIGRTGTRPRDEWPDADEIGPDFCPGWREQACAHPRPSKVDHGVGQDEATNRHYHMLKYLHLIRR</sequence>
<name>A0A8K0PG12_9PEZI</name>
<evidence type="ECO:0000313" key="1">
    <source>
        <dbReference type="EMBL" id="KAG8625873.1"/>
    </source>
</evidence>
<dbReference type="AlphaFoldDB" id="A0A8K0PG12"/>
<organism evidence="1 2">
    <name type="scientific">Elsinoe batatas</name>
    <dbReference type="NCBI Taxonomy" id="2601811"/>
    <lineage>
        <taxon>Eukaryota</taxon>
        <taxon>Fungi</taxon>
        <taxon>Dikarya</taxon>
        <taxon>Ascomycota</taxon>
        <taxon>Pezizomycotina</taxon>
        <taxon>Dothideomycetes</taxon>
        <taxon>Dothideomycetidae</taxon>
        <taxon>Myriangiales</taxon>
        <taxon>Elsinoaceae</taxon>
        <taxon>Elsinoe</taxon>
    </lineage>
</organism>